<dbReference type="EMBL" id="KI517392">
    <property type="protein sequence ID" value="ESQ51108.1"/>
    <property type="molecule type" value="Genomic_DNA"/>
</dbReference>
<dbReference type="PANTHER" id="PTHR24414">
    <property type="entry name" value="F-BOX/KELCH-REPEAT PROTEIN SKIP4"/>
    <property type="match status" value="1"/>
</dbReference>
<evidence type="ECO:0000313" key="3">
    <source>
        <dbReference type="EMBL" id="ESQ51108.1"/>
    </source>
</evidence>
<dbReference type="Pfam" id="PF25210">
    <property type="entry name" value="Kelch_FKB95"/>
    <property type="match status" value="1"/>
</dbReference>
<dbReference type="InterPro" id="IPR057499">
    <property type="entry name" value="Kelch_FKB95"/>
</dbReference>
<dbReference type="InterPro" id="IPR015915">
    <property type="entry name" value="Kelch-typ_b-propeller"/>
</dbReference>
<organism evidence="3 4">
    <name type="scientific">Eutrema salsugineum</name>
    <name type="common">Saltwater cress</name>
    <name type="synonym">Sisymbrium salsugineum</name>
    <dbReference type="NCBI Taxonomy" id="72664"/>
    <lineage>
        <taxon>Eukaryota</taxon>
        <taxon>Viridiplantae</taxon>
        <taxon>Streptophyta</taxon>
        <taxon>Embryophyta</taxon>
        <taxon>Tracheophyta</taxon>
        <taxon>Spermatophyta</taxon>
        <taxon>Magnoliopsida</taxon>
        <taxon>eudicotyledons</taxon>
        <taxon>Gunneridae</taxon>
        <taxon>Pentapetalae</taxon>
        <taxon>rosids</taxon>
        <taxon>malvids</taxon>
        <taxon>Brassicales</taxon>
        <taxon>Brassicaceae</taxon>
        <taxon>Eutremeae</taxon>
        <taxon>Eutrema</taxon>
    </lineage>
</organism>
<proteinExistence type="predicted"/>
<gene>
    <name evidence="3" type="ORF">EUTSA_v10023036mg</name>
</gene>
<keyword evidence="4" id="KW-1185">Reference proteome</keyword>
<evidence type="ECO:0000259" key="2">
    <source>
        <dbReference type="Pfam" id="PF25210"/>
    </source>
</evidence>
<sequence length="392" mass="45276">MSSPPLISDATKEEEPLIKKRKKLSPQSTFPLLPDDLILSCLARVSRLYHPTLSLTRSLLCRTESCLYICLRFPTDNHKPRLFTLCHKPNKTLTNDTRKREKKSSGYVLASIPILFSLYALSPSSSVSILDCQSHTWHEAPRMRVKWINALAGVVDRKIYVEGGTEDCNSYGRNEGKVYMCGMKKCVSYKKGRGATSWYCSSSLYYVIENILYSYHLGDITWYDITVREWKKLKSLVELPKFRGNASVKLADYGGKIAWMHVFDPKTQTWELASSVGAGTEGKVYMCGQMECLAYMEGRWVRYPYNRYYSYCVVENVLYSYYSGEITWYDTRVKTWKYLKDSSEDRNKVIWYAQIALKRHSNGEIWGNVEWCGTVLTVPESYEFEYVLAVTV</sequence>
<reference evidence="3 4" key="1">
    <citation type="journal article" date="2013" name="Front. Plant Sci.">
        <title>The Reference Genome of the Halophytic Plant Eutrema salsugineum.</title>
        <authorList>
            <person name="Yang R."/>
            <person name="Jarvis D.E."/>
            <person name="Chen H."/>
            <person name="Beilstein M.A."/>
            <person name="Grimwood J."/>
            <person name="Jenkins J."/>
            <person name="Shu S."/>
            <person name="Prochnik S."/>
            <person name="Xin M."/>
            <person name="Ma C."/>
            <person name="Schmutz J."/>
            <person name="Wing R.A."/>
            <person name="Mitchell-Olds T."/>
            <person name="Schumaker K.S."/>
            <person name="Wang X."/>
        </authorList>
    </citation>
    <scope>NUCLEOTIDE SEQUENCE [LARGE SCALE GENOMIC DNA]</scope>
</reference>
<feature type="domain" description="FKB95-like N-terminal Kelch" evidence="2">
    <location>
        <begin position="82"/>
        <end position="170"/>
    </location>
</feature>
<evidence type="ECO:0000313" key="4">
    <source>
        <dbReference type="Proteomes" id="UP000030689"/>
    </source>
</evidence>
<protein>
    <recommendedName>
        <fullName evidence="2">FKB95-like N-terminal Kelch domain-containing protein</fullName>
    </recommendedName>
</protein>
<evidence type="ECO:0000256" key="1">
    <source>
        <dbReference type="SAM" id="MobiDB-lite"/>
    </source>
</evidence>
<feature type="region of interest" description="Disordered" evidence="1">
    <location>
        <begin position="1"/>
        <end position="20"/>
    </location>
</feature>
<dbReference type="Gene3D" id="2.120.10.80">
    <property type="entry name" value="Kelch-type beta propeller"/>
    <property type="match status" value="1"/>
</dbReference>
<dbReference type="KEGG" id="eus:EUTSA_v10023036mg"/>
<accession>V4MF16</accession>
<name>V4MF16_EUTSA</name>
<dbReference type="eggNOG" id="KOG1072">
    <property type="taxonomic scope" value="Eukaryota"/>
</dbReference>
<dbReference type="Gramene" id="ESQ51108">
    <property type="protein sequence ID" value="ESQ51108"/>
    <property type="gene ID" value="EUTSA_v10023036mg"/>
</dbReference>
<dbReference type="AlphaFoldDB" id="V4MF16"/>
<dbReference type="PANTHER" id="PTHR24414:SF184">
    <property type="entry name" value="GALACTOSE OXIDASE_KELCH REPEAT SUPERFAMILY PROTEIN"/>
    <property type="match status" value="1"/>
</dbReference>
<dbReference type="SUPFAM" id="SSF117281">
    <property type="entry name" value="Kelch motif"/>
    <property type="match status" value="2"/>
</dbReference>
<dbReference type="Proteomes" id="UP000030689">
    <property type="component" value="Unassembled WGS sequence"/>
</dbReference>
<dbReference type="InterPro" id="IPR050354">
    <property type="entry name" value="F-box/kelch-repeat_ARATH"/>
</dbReference>